<keyword evidence="1" id="KW-1133">Transmembrane helix</keyword>
<keyword evidence="3" id="KW-1185">Reference proteome</keyword>
<evidence type="ECO:0000313" key="3">
    <source>
        <dbReference type="Proteomes" id="UP000282892"/>
    </source>
</evidence>
<dbReference type="STRING" id="1193713.GCA_001636315_04791"/>
<keyword evidence="1" id="KW-0812">Transmembrane</keyword>
<keyword evidence="2" id="KW-0560">Oxidoreductase</keyword>
<dbReference type="KEGG" id="nmk:CHR53_11815"/>
<dbReference type="EMBL" id="CP022572">
    <property type="protein sequence ID" value="AZU61913.1"/>
    <property type="molecule type" value="Genomic_DNA"/>
</dbReference>
<dbReference type="GO" id="GO:0004497">
    <property type="term" value="F:monooxygenase activity"/>
    <property type="evidence" value="ECO:0007669"/>
    <property type="project" value="UniProtKB-KW"/>
</dbReference>
<feature type="transmembrane region" description="Helical" evidence="1">
    <location>
        <begin position="68"/>
        <end position="86"/>
    </location>
</feature>
<keyword evidence="1" id="KW-0472">Membrane</keyword>
<evidence type="ECO:0000313" key="2">
    <source>
        <dbReference type="EMBL" id="AZU61913.1"/>
    </source>
</evidence>
<evidence type="ECO:0000256" key="1">
    <source>
        <dbReference type="SAM" id="Phobius"/>
    </source>
</evidence>
<feature type="transmembrane region" description="Helical" evidence="1">
    <location>
        <begin position="192"/>
        <end position="213"/>
    </location>
</feature>
<sequence>MVVKRTLHRNIWLFLLLMVLSANYSLYHTPFGNQILPEEPHAVVIASMIDLAVVAPILLMAWKRKLEWKNLIIGIAGGLILVRFLIPMEYLAPFEAVTWIGFAVEGGLLLLEFLLIVTIVKFVPKLIRSVKSSSLPVTFAFSKAVDEQMKPHPLIRIICSEMLMFYYAFATWRKKTPTSTNEFTLHQKSSLIAMQIMLIHAVVLETVGLHWFFHEKSIILSIVLLILNLYTVLFFIGDIQAVRHNPIVLSDEKLYLSLGLMKRMEIKWTEIENLIENPEQLKQKLSKNTIDFIARDFDEVHPDVILKLKQPSPVTLIMGMKKEFDQVAIRVDEPLEFKALLREKLGSVSERG</sequence>
<feature type="transmembrane region" description="Helical" evidence="1">
    <location>
        <begin position="153"/>
        <end position="172"/>
    </location>
</feature>
<gene>
    <name evidence="2" type="ORF">CHR53_11815</name>
</gene>
<organism evidence="2 3">
    <name type="scientific">Neobacillus mesonae</name>
    <dbReference type="NCBI Taxonomy" id="1193713"/>
    <lineage>
        <taxon>Bacteria</taxon>
        <taxon>Bacillati</taxon>
        <taxon>Bacillota</taxon>
        <taxon>Bacilli</taxon>
        <taxon>Bacillales</taxon>
        <taxon>Bacillaceae</taxon>
        <taxon>Neobacillus</taxon>
    </lineage>
</organism>
<proteinExistence type="predicted"/>
<dbReference type="AlphaFoldDB" id="A0A3T0HXW6"/>
<feature type="transmembrane region" description="Helical" evidence="1">
    <location>
        <begin position="12"/>
        <end position="29"/>
    </location>
</feature>
<feature type="transmembrane region" description="Helical" evidence="1">
    <location>
        <begin position="98"/>
        <end position="123"/>
    </location>
</feature>
<dbReference type="Proteomes" id="UP000282892">
    <property type="component" value="Chromosome"/>
</dbReference>
<dbReference type="RefSeq" id="WP_127486645.1">
    <property type="nucleotide sequence ID" value="NZ_CP022572.1"/>
</dbReference>
<protein>
    <submittedName>
        <fullName evidence="2">Beta-carotene 15,15'-monooxygenase</fullName>
    </submittedName>
</protein>
<name>A0A3T0HXW6_9BACI</name>
<keyword evidence="2" id="KW-0503">Monooxygenase</keyword>
<reference evidence="2 3" key="1">
    <citation type="submission" date="2017-07" db="EMBL/GenBank/DDBJ databases">
        <title>The complete genome sequence of Bacillus mesonae strain H20-5, an efficient strain improving plant abiotic stress resistance.</title>
        <authorList>
            <person name="Kim S.Y."/>
            <person name="Song H."/>
            <person name="Sang M.K."/>
            <person name="Weon H.-Y."/>
            <person name="Song J."/>
        </authorList>
    </citation>
    <scope>NUCLEOTIDE SEQUENCE [LARGE SCALE GENOMIC DNA]</scope>
    <source>
        <strain evidence="2 3">H20-5</strain>
    </source>
</reference>
<feature type="transmembrane region" description="Helical" evidence="1">
    <location>
        <begin position="41"/>
        <end position="61"/>
    </location>
</feature>
<dbReference type="OrthoDB" id="875405at2"/>
<accession>A0A3T0HXW6</accession>
<feature type="transmembrane region" description="Helical" evidence="1">
    <location>
        <begin position="218"/>
        <end position="237"/>
    </location>
</feature>